<dbReference type="PANTHER" id="PTHR21021:SF16">
    <property type="entry name" value="TIP41-LIKE PROTEIN"/>
    <property type="match status" value="1"/>
</dbReference>
<evidence type="ECO:0000313" key="2">
    <source>
        <dbReference type="EMBL" id="KAG0273884.1"/>
    </source>
</evidence>
<name>A0AAD4H526_9FUNG</name>
<dbReference type="Pfam" id="PF04176">
    <property type="entry name" value="TIP41"/>
    <property type="match status" value="1"/>
</dbReference>
<organism evidence="2 3">
    <name type="scientific">Linnemannia exigua</name>
    <dbReference type="NCBI Taxonomy" id="604196"/>
    <lineage>
        <taxon>Eukaryota</taxon>
        <taxon>Fungi</taxon>
        <taxon>Fungi incertae sedis</taxon>
        <taxon>Mucoromycota</taxon>
        <taxon>Mortierellomycotina</taxon>
        <taxon>Mortierellomycetes</taxon>
        <taxon>Mortierellales</taxon>
        <taxon>Mortierellaceae</taxon>
        <taxon>Linnemannia</taxon>
    </lineage>
</organism>
<gene>
    <name evidence="2" type="ORF">BGZ95_010311</name>
</gene>
<dbReference type="InterPro" id="IPR007303">
    <property type="entry name" value="TIP41-like"/>
</dbReference>
<evidence type="ECO:0008006" key="4">
    <source>
        <dbReference type="Google" id="ProtNLM"/>
    </source>
</evidence>
<evidence type="ECO:0000256" key="1">
    <source>
        <dbReference type="ARBA" id="ARBA00006658"/>
    </source>
</evidence>
<protein>
    <recommendedName>
        <fullName evidence="4">TIP41-like protein</fullName>
    </recommendedName>
</protein>
<dbReference type="PANTHER" id="PTHR21021">
    <property type="entry name" value="GAF/PUTATIVE CYTOSKELETAL PROTEIN"/>
    <property type="match status" value="1"/>
</dbReference>
<dbReference type="Proteomes" id="UP001194580">
    <property type="component" value="Unassembled WGS sequence"/>
</dbReference>
<comment type="caution">
    <text evidence="2">The sequence shown here is derived from an EMBL/GenBank/DDBJ whole genome shotgun (WGS) entry which is preliminary data.</text>
</comment>
<comment type="similarity">
    <text evidence="1">Belongs to the TIP41 family.</text>
</comment>
<evidence type="ECO:0000313" key="3">
    <source>
        <dbReference type="Proteomes" id="UP001194580"/>
    </source>
</evidence>
<accession>A0AAD4H526</accession>
<dbReference type="AlphaFoldDB" id="A0AAD4H526"/>
<keyword evidence="3" id="KW-1185">Reference proteome</keyword>
<sequence>MAHRLINDNQTRGVAIQDWTVLSHKTSILNSQEIDTASADLGIPIPEMIFGNNFLSIEHKTSGFKLEFKALPALAMVDQSSTSSDLIKVSYAREWFEKRSMANQEHITDVVKPYDWTYSTKYKGTNVSNNNNNNNKDHPLDFVSTTEESIDIEQLKRPDPILFYDENILFEDELADNGTAVLSTKVRVMPSCLFILLRFFLRVDDVLFRIYDTRIYHRFGTKTVIRECSARESSYLDTRARIPRSRGDDLSLLLDSNWVSSQLPDQESHVEVLHLE</sequence>
<dbReference type="InterPro" id="IPR051330">
    <property type="entry name" value="Phosphatase_reg/MetRdx"/>
</dbReference>
<dbReference type="GO" id="GO:0031929">
    <property type="term" value="P:TOR signaling"/>
    <property type="evidence" value="ECO:0007669"/>
    <property type="project" value="TreeGrafter"/>
</dbReference>
<dbReference type="GO" id="GO:0005829">
    <property type="term" value="C:cytosol"/>
    <property type="evidence" value="ECO:0007669"/>
    <property type="project" value="TreeGrafter"/>
</dbReference>
<reference evidence="2" key="1">
    <citation type="journal article" date="2020" name="Fungal Divers.">
        <title>Resolving the Mortierellaceae phylogeny through synthesis of multi-gene phylogenetics and phylogenomics.</title>
        <authorList>
            <person name="Vandepol N."/>
            <person name="Liber J."/>
            <person name="Desiro A."/>
            <person name="Na H."/>
            <person name="Kennedy M."/>
            <person name="Barry K."/>
            <person name="Grigoriev I.V."/>
            <person name="Miller A.N."/>
            <person name="O'Donnell K."/>
            <person name="Stajich J.E."/>
            <person name="Bonito G."/>
        </authorList>
    </citation>
    <scope>NUCLEOTIDE SEQUENCE</scope>
    <source>
        <strain evidence="2">NRRL 28262</strain>
    </source>
</reference>
<proteinExistence type="inferred from homology"/>
<dbReference type="EMBL" id="JAAAIL010000681">
    <property type="protein sequence ID" value="KAG0273884.1"/>
    <property type="molecule type" value="Genomic_DNA"/>
</dbReference>